<dbReference type="GO" id="GO:0051082">
    <property type="term" value="F:unfolded protein binding"/>
    <property type="evidence" value="ECO:0007669"/>
    <property type="project" value="EnsemblFungi"/>
</dbReference>
<dbReference type="InterPro" id="IPR027410">
    <property type="entry name" value="TCP-1-like_intermed_sf"/>
</dbReference>
<dbReference type="SUPFAM" id="SSF54849">
    <property type="entry name" value="GroEL-intermediate domain like"/>
    <property type="match status" value="1"/>
</dbReference>
<dbReference type="NCBIfam" id="TIGR02344">
    <property type="entry name" value="chap_CCT_gamma"/>
    <property type="match status" value="1"/>
</dbReference>
<dbReference type="PROSITE" id="PS00751">
    <property type="entry name" value="TCP1_2"/>
    <property type="match status" value="1"/>
</dbReference>
<dbReference type="InterPro" id="IPR027409">
    <property type="entry name" value="GroEL-like_apical_dom_sf"/>
</dbReference>
<dbReference type="Gene3D" id="1.10.560.10">
    <property type="entry name" value="GroEL-like equatorial domain"/>
    <property type="match status" value="1"/>
</dbReference>
<dbReference type="InterPro" id="IPR054827">
    <property type="entry name" value="thermosome_alpha"/>
</dbReference>
<dbReference type="NCBIfam" id="NF041082">
    <property type="entry name" value="thermosome_alpha"/>
    <property type="match status" value="1"/>
</dbReference>
<dbReference type="PROSITE" id="PS00750">
    <property type="entry name" value="TCP1_1"/>
    <property type="match status" value="1"/>
</dbReference>
<comment type="caution">
    <text evidence="12">The sequence shown here is derived from an EMBL/GenBank/DDBJ whole genome shotgun (WGS) entry which is preliminary data.</text>
</comment>
<dbReference type="GO" id="GO:0140662">
    <property type="term" value="F:ATP-dependent protein folding chaperone"/>
    <property type="evidence" value="ECO:0007669"/>
    <property type="project" value="InterPro"/>
</dbReference>
<dbReference type="InterPro" id="IPR012719">
    <property type="entry name" value="Chap_CCT_gamma"/>
</dbReference>
<sequence>MRSPVILMNMNSKRQLGRKAQLSNIYSAKNVADIVRTCLGPNAMLKMILDPMGGVLLTNDGHAILREIEVAHPAAKSMIELSRTQDEEVGDGTTTVIILAGEFLIHALPHLERNIHPVVIISAFKHALADALDIIEEISQKVNVRNDKEMFELIKTSIGTKFTSRWSDLMCNLALKAVRIVENNIDGKHEIDIKRYARVEKVPGGEIEESVVLDGVMLNKDVTHPKMRRKIENPRIILLDCSLEYKKGESQTSIEITKEDDWNRILQIEEEQVSQMCESILAFNPDIVFTEKGISDLAQHYFLKANVTAIRRVRKSDNNRIARATGATIVNRIENLRECDVGKDCGDFEITKIGDEYYTFLTKCKNPKACTILLRGPSKDIINEVERNLQDAMSVTRNVFLHPKLSPGGGATEMAISVKLSNKAKFIEGVEQWPYRSIGQAMEIIPRTLVQNCGVNPVKVLTQLRAKHVNGQHSWGVDGETGKLVDMCSHGVWEPQAVKLQSIKTAIESACLLLRIDDIVSGIGKSKEKGNSVADVHNISEKNGIEDQGE</sequence>
<dbReference type="SUPFAM" id="SSF48592">
    <property type="entry name" value="GroEL equatorial domain-like"/>
    <property type="match status" value="1"/>
</dbReference>
<dbReference type="SUPFAM" id="SSF52029">
    <property type="entry name" value="GroEL apical domain-like"/>
    <property type="match status" value="1"/>
</dbReference>
<dbReference type="InterPro" id="IPR017998">
    <property type="entry name" value="Chaperone_TCP-1"/>
</dbReference>
<evidence type="ECO:0000313" key="12">
    <source>
        <dbReference type="EMBL" id="KTW27255.1"/>
    </source>
</evidence>
<dbReference type="VEuPathDB" id="FungiDB:T551_03249"/>
<evidence type="ECO:0000256" key="2">
    <source>
        <dbReference type="ARBA" id="ARBA00008020"/>
    </source>
</evidence>
<evidence type="ECO:0000256" key="11">
    <source>
        <dbReference type="SAM" id="MobiDB-lite"/>
    </source>
</evidence>
<keyword evidence="8 9" id="KW-0143">Chaperone</keyword>
<keyword evidence="13" id="KW-1185">Reference proteome</keyword>
<evidence type="ECO:0000256" key="7">
    <source>
        <dbReference type="ARBA" id="ARBA00022840"/>
    </source>
</evidence>
<reference evidence="13" key="1">
    <citation type="journal article" date="2016" name="Nat. Commun.">
        <title>Genome analysis of three Pneumocystis species reveals adaptation mechanisms to life exclusively in mammalian hosts.</title>
        <authorList>
            <person name="Ma L."/>
            <person name="Chen Z."/>
            <person name="Huang D.W."/>
            <person name="Kutty G."/>
            <person name="Ishihara M."/>
            <person name="Wang H."/>
            <person name="Abouelleil A."/>
            <person name="Bishop L."/>
            <person name="Davey E."/>
            <person name="Deng R."/>
            <person name="Deng X."/>
            <person name="Fan L."/>
            <person name="Fantoni G."/>
            <person name="Fitzgerald M."/>
            <person name="Gogineni E."/>
            <person name="Goldberg J.M."/>
            <person name="Handley G."/>
            <person name="Hu X."/>
            <person name="Huber C."/>
            <person name="Jiao X."/>
            <person name="Jones K."/>
            <person name="Levin J.Z."/>
            <person name="Liu Y."/>
            <person name="Macdonald P."/>
            <person name="Melnikov A."/>
            <person name="Raley C."/>
            <person name="Sassi M."/>
            <person name="Sherman B.T."/>
            <person name="Song X."/>
            <person name="Sykes S."/>
            <person name="Tran B."/>
            <person name="Walsh L."/>
            <person name="Xia Y."/>
            <person name="Yang J."/>
            <person name="Young S."/>
            <person name="Zeng Q."/>
            <person name="Zheng X."/>
            <person name="Stephens R."/>
            <person name="Nusbaum C."/>
            <person name="Birren B.W."/>
            <person name="Azadi P."/>
            <person name="Lempicki R.A."/>
            <person name="Cuomo C.A."/>
            <person name="Kovacs J.A."/>
        </authorList>
    </citation>
    <scope>NUCLEOTIDE SEQUENCE [LARGE SCALE GENOMIC DNA]</scope>
    <source>
        <strain evidence="13">RU7</strain>
    </source>
</reference>
<dbReference type="AlphaFoldDB" id="A0A0W4ZFV2"/>
<dbReference type="RefSeq" id="XP_018228411.1">
    <property type="nucleotide sequence ID" value="XM_018375512.1"/>
</dbReference>
<dbReference type="InterPro" id="IPR053374">
    <property type="entry name" value="TCP-1_chaperonin"/>
</dbReference>
<dbReference type="FunFam" id="1.10.560.10:FF:000085">
    <property type="entry name" value="T-complex protein 1 subunit gamma"/>
    <property type="match status" value="1"/>
</dbReference>
<dbReference type="PANTHER" id="PTHR11353">
    <property type="entry name" value="CHAPERONIN"/>
    <property type="match status" value="1"/>
</dbReference>
<protein>
    <recommendedName>
        <fullName evidence="4 10">T-complex protein 1 subunit gamma</fullName>
    </recommendedName>
</protein>
<keyword evidence="7 9" id="KW-0067">ATP-binding</keyword>
<dbReference type="PRINTS" id="PR00304">
    <property type="entry name" value="TCOMPLEXTCP1"/>
</dbReference>
<dbReference type="GO" id="GO:0016887">
    <property type="term" value="F:ATP hydrolysis activity"/>
    <property type="evidence" value="ECO:0007669"/>
    <property type="project" value="InterPro"/>
</dbReference>
<dbReference type="Gene3D" id="3.30.260.10">
    <property type="entry name" value="TCP-1-like chaperonin intermediate domain"/>
    <property type="match status" value="1"/>
</dbReference>
<dbReference type="Pfam" id="PF00118">
    <property type="entry name" value="Cpn60_TCP1"/>
    <property type="match status" value="1"/>
</dbReference>
<evidence type="ECO:0000313" key="13">
    <source>
        <dbReference type="Proteomes" id="UP000053447"/>
    </source>
</evidence>
<dbReference type="EMBL" id="LFWA01000015">
    <property type="protein sequence ID" value="KTW27255.1"/>
    <property type="molecule type" value="Genomic_DNA"/>
</dbReference>
<evidence type="ECO:0000256" key="1">
    <source>
        <dbReference type="ARBA" id="ARBA00004496"/>
    </source>
</evidence>
<comment type="subcellular location">
    <subcellularLocation>
        <location evidence="1">Cytoplasm</location>
    </subcellularLocation>
</comment>
<proteinExistence type="inferred from homology"/>
<dbReference type="Proteomes" id="UP000053447">
    <property type="component" value="Unassembled WGS sequence"/>
</dbReference>
<dbReference type="eggNOG" id="KOG0364">
    <property type="taxonomic scope" value="Eukaryota"/>
</dbReference>
<dbReference type="GO" id="GO:0005832">
    <property type="term" value="C:chaperonin-containing T-complex"/>
    <property type="evidence" value="ECO:0007669"/>
    <property type="project" value="EnsemblFungi"/>
</dbReference>
<dbReference type="FunFam" id="3.50.7.10:FF:000005">
    <property type="entry name" value="T-complex protein 1 subunit gamma"/>
    <property type="match status" value="1"/>
</dbReference>
<feature type="compositionally biased region" description="Basic and acidic residues" evidence="11">
    <location>
        <begin position="538"/>
        <end position="550"/>
    </location>
</feature>
<dbReference type="Gene3D" id="3.50.7.10">
    <property type="entry name" value="GroEL"/>
    <property type="match status" value="1"/>
</dbReference>
<dbReference type="NCBIfam" id="NF041083">
    <property type="entry name" value="thermosome_beta"/>
    <property type="match status" value="1"/>
</dbReference>
<evidence type="ECO:0000256" key="10">
    <source>
        <dbReference type="RuleBase" id="RU004191"/>
    </source>
</evidence>
<dbReference type="OrthoDB" id="10248520at2759"/>
<evidence type="ECO:0000256" key="5">
    <source>
        <dbReference type="ARBA" id="ARBA00022490"/>
    </source>
</evidence>
<dbReference type="CDD" id="cd03337">
    <property type="entry name" value="TCP1_gamma"/>
    <property type="match status" value="1"/>
</dbReference>
<evidence type="ECO:0000256" key="9">
    <source>
        <dbReference type="RuleBase" id="RU004187"/>
    </source>
</evidence>
<evidence type="ECO:0000256" key="8">
    <source>
        <dbReference type="ARBA" id="ARBA00023186"/>
    </source>
</evidence>
<dbReference type="STRING" id="1408657.A0A0W4ZFV2"/>
<comment type="similarity">
    <text evidence="2 9">Belongs to the TCP-1 chaperonin family.</text>
</comment>
<dbReference type="GeneID" id="28941767"/>
<keyword evidence="6 9" id="KW-0547">Nucleotide-binding</keyword>
<dbReference type="InterPro" id="IPR002423">
    <property type="entry name" value="Cpn60/GroEL/TCP-1"/>
</dbReference>
<feature type="region of interest" description="Disordered" evidence="11">
    <location>
        <begin position="525"/>
        <end position="550"/>
    </location>
</feature>
<organism evidence="12 13">
    <name type="scientific">Pneumocystis jirovecii (strain RU7)</name>
    <name type="common">Human pneumocystis pneumonia agent</name>
    <dbReference type="NCBI Taxonomy" id="1408657"/>
    <lineage>
        <taxon>Eukaryota</taxon>
        <taxon>Fungi</taxon>
        <taxon>Dikarya</taxon>
        <taxon>Ascomycota</taxon>
        <taxon>Taphrinomycotina</taxon>
        <taxon>Pneumocystomycetes</taxon>
        <taxon>Pneumocystaceae</taxon>
        <taxon>Pneumocystis</taxon>
    </lineage>
</organism>
<dbReference type="GO" id="GO:0005524">
    <property type="term" value="F:ATP binding"/>
    <property type="evidence" value="ECO:0007669"/>
    <property type="project" value="UniProtKB-KW"/>
</dbReference>
<dbReference type="InterPro" id="IPR002194">
    <property type="entry name" value="Chaperonin_TCP-1_CS"/>
</dbReference>
<evidence type="ECO:0000256" key="3">
    <source>
        <dbReference type="ARBA" id="ARBA00011531"/>
    </source>
</evidence>
<dbReference type="InterPro" id="IPR027413">
    <property type="entry name" value="GROEL-like_equatorial_sf"/>
</dbReference>
<evidence type="ECO:0000256" key="4">
    <source>
        <dbReference type="ARBA" id="ARBA00017187"/>
    </source>
</evidence>
<keyword evidence="5" id="KW-0963">Cytoplasm</keyword>
<name>A0A0W4ZFV2_PNEJ7</name>
<evidence type="ECO:0000256" key="6">
    <source>
        <dbReference type="ARBA" id="ARBA00022741"/>
    </source>
</evidence>
<gene>
    <name evidence="12" type="ORF">T551_03249</name>
</gene>
<accession>A0A0W4ZFV2</accession>
<dbReference type="PROSITE" id="PS00995">
    <property type="entry name" value="TCP1_3"/>
    <property type="match status" value="1"/>
</dbReference>
<comment type="subunit">
    <text evidence="3">Heterooligomeric complex of about 850 to 900 kDa that forms two stacked rings, 12 to 16 nm in diameter.</text>
</comment>